<dbReference type="AlphaFoldDB" id="V9FBA7"/>
<name>V9FBA7_PHYNI</name>
<evidence type="ECO:0000313" key="2">
    <source>
        <dbReference type="Proteomes" id="UP000018721"/>
    </source>
</evidence>
<evidence type="ECO:0000313" key="1">
    <source>
        <dbReference type="EMBL" id="ETI48381.1"/>
    </source>
</evidence>
<keyword evidence="2" id="KW-1185">Reference proteome</keyword>
<gene>
    <name evidence="1" type="ORF">F443_07587</name>
</gene>
<dbReference type="EMBL" id="ANIZ01001297">
    <property type="protein sequence ID" value="ETI48381.1"/>
    <property type="molecule type" value="Genomic_DNA"/>
</dbReference>
<dbReference type="Proteomes" id="UP000018721">
    <property type="component" value="Unassembled WGS sequence"/>
</dbReference>
<reference evidence="1 2" key="1">
    <citation type="submission" date="2013-11" db="EMBL/GenBank/DDBJ databases">
        <title>The Genome Sequence of Phytophthora parasitica P1569.</title>
        <authorList>
            <consortium name="The Broad Institute Genomics Platform"/>
            <person name="Russ C."/>
            <person name="Tyler B."/>
            <person name="Panabieres F."/>
            <person name="Shan W."/>
            <person name="Tripathy S."/>
            <person name="Grunwald N."/>
            <person name="Machado M."/>
            <person name="Johnson C.S."/>
            <person name="Arredondo F."/>
            <person name="Hong C."/>
            <person name="Coffey M."/>
            <person name="Young S.K."/>
            <person name="Zeng Q."/>
            <person name="Gargeya S."/>
            <person name="Fitzgerald M."/>
            <person name="Abouelleil A."/>
            <person name="Alvarado L."/>
            <person name="Chapman S.B."/>
            <person name="Gainer-Dewar J."/>
            <person name="Goldberg J."/>
            <person name="Griggs A."/>
            <person name="Gujja S."/>
            <person name="Hansen M."/>
            <person name="Howarth C."/>
            <person name="Imamovic A."/>
            <person name="Ireland A."/>
            <person name="Larimer J."/>
            <person name="McCowan C."/>
            <person name="Murphy C."/>
            <person name="Pearson M."/>
            <person name="Poon T.W."/>
            <person name="Priest M."/>
            <person name="Roberts A."/>
            <person name="Saif S."/>
            <person name="Shea T."/>
            <person name="Sykes S."/>
            <person name="Wortman J."/>
            <person name="Nusbaum C."/>
            <person name="Birren B."/>
        </authorList>
    </citation>
    <scope>NUCLEOTIDE SEQUENCE [LARGE SCALE GENOMIC DNA]</scope>
    <source>
        <strain evidence="1 2">P1569</strain>
    </source>
</reference>
<dbReference type="HOGENOM" id="CLU_2215143_0_0_1"/>
<proteinExistence type="predicted"/>
<comment type="caution">
    <text evidence="1">The sequence shown here is derived from an EMBL/GenBank/DDBJ whole genome shotgun (WGS) entry which is preliminary data.</text>
</comment>
<accession>V9FBA7</accession>
<organism evidence="1 2">
    <name type="scientific">Phytophthora nicotianae P1569</name>
    <dbReference type="NCBI Taxonomy" id="1317065"/>
    <lineage>
        <taxon>Eukaryota</taxon>
        <taxon>Sar</taxon>
        <taxon>Stramenopiles</taxon>
        <taxon>Oomycota</taxon>
        <taxon>Peronosporomycetes</taxon>
        <taxon>Peronosporales</taxon>
        <taxon>Peronosporaceae</taxon>
        <taxon>Phytophthora</taxon>
    </lineage>
</organism>
<protein>
    <submittedName>
        <fullName evidence="1">Uncharacterized protein</fullName>
    </submittedName>
</protein>
<sequence>MPASSTLHRQIGDSSVGCTLRYGRCTRRASASTCGSLYYQQRRRRWRQLVTQVESFLACSRRSETAETGRSTTNSSSWWTRRATSTARCWTPGNQWPRTSSLTAGTI</sequence>